<name>A0A5J4UUE0_9EUKA</name>
<dbReference type="OrthoDB" id="6153129at2759"/>
<gene>
    <name evidence="1" type="ORF">EZS28_030217</name>
</gene>
<comment type="caution">
    <text evidence="1">The sequence shown here is derived from an EMBL/GenBank/DDBJ whole genome shotgun (WGS) entry which is preliminary data.</text>
</comment>
<reference evidence="1 2" key="1">
    <citation type="submission" date="2019-03" db="EMBL/GenBank/DDBJ databases">
        <title>Single cell metagenomics reveals metabolic interactions within the superorganism composed of flagellate Streblomastix strix and complex community of Bacteroidetes bacteria on its surface.</title>
        <authorList>
            <person name="Treitli S.C."/>
            <person name="Kolisko M."/>
            <person name="Husnik F."/>
            <person name="Keeling P."/>
            <person name="Hampl V."/>
        </authorList>
    </citation>
    <scope>NUCLEOTIDE SEQUENCE [LARGE SCALE GENOMIC DNA]</scope>
    <source>
        <strain evidence="1">ST1C</strain>
    </source>
</reference>
<sequence length="215" mass="24988">MMSKRQEAISQHNDMKWLYFNQILYSAFGGQGQNNAKFDKISLNDTRHASIKQLNMCHKARRKLSEDIYNSDGEVIEEAQHMVSESPRQFKCYKPLQEAAFTLDNNKVHFYNMDIDSMYLAIAGSQIDGYKQGLKYVINNQEFYDLHYKEWLPWDDCSVAEEKKLMGITTESQVENIVCLVPKCYSLVVGKRTPLPYGIKTQKQRKNNSGYNQSQ</sequence>
<evidence type="ECO:0000313" key="1">
    <source>
        <dbReference type="EMBL" id="KAA6374256.1"/>
    </source>
</evidence>
<evidence type="ECO:0000313" key="2">
    <source>
        <dbReference type="Proteomes" id="UP000324800"/>
    </source>
</evidence>
<dbReference type="Proteomes" id="UP000324800">
    <property type="component" value="Unassembled WGS sequence"/>
</dbReference>
<protein>
    <submittedName>
        <fullName evidence="1">Uncharacterized protein</fullName>
    </submittedName>
</protein>
<organism evidence="1 2">
    <name type="scientific">Streblomastix strix</name>
    <dbReference type="NCBI Taxonomy" id="222440"/>
    <lineage>
        <taxon>Eukaryota</taxon>
        <taxon>Metamonada</taxon>
        <taxon>Preaxostyla</taxon>
        <taxon>Oxymonadida</taxon>
        <taxon>Streblomastigidae</taxon>
        <taxon>Streblomastix</taxon>
    </lineage>
</organism>
<accession>A0A5J4UUE0</accession>
<dbReference type="AlphaFoldDB" id="A0A5J4UUE0"/>
<proteinExistence type="predicted"/>
<dbReference type="EMBL" id="SNRW01012114">
    <property type="protein sequence ID" value="KAA6374256.1"/>
    <property type="molecule type" value="Genomic_DNA"/>
</dbReference>